<dbReference type="InterPro" id="IPR011234">
    <property type="entry name" value="Fumarylacetoacetase-like_C"/>
</dbReference>
<evidence type="ECO:0000256" key="1">
    <source>
        <dbReference type="ARBA" id="ARBA00023239"/>
    </source>
</evidence>
<dbReference type="SUPFAM" id="SSF56529">
    <property type="entry name" value="FAH"/>
    <property type="match status" value="1"/>
</dbReference>
<dbReference type="InterPro" id="IPR050772">
    <property type="entry name" value="Hydratase-Decarb/MhpD_sf"/>
</dbReference>
<dbReference type="EMBL" id="JACHEH010000011">
    <property type="protein sequence ID" value="MBB6169799.1"/>
    <property type="molecule type" value="Genomic_DNA"/>
</dbReference>
<dbReference type="PANTHER" id="PTHR30143:SF0">
    <property type="entry name" value="2-KETO-4-PENTENOATE HYDRATASE"/>
    <property type="match status" value="1"/>
</dbReference>
<keyword evidence="1" id="KW-0456">Lyase</keyword>
<name>A0A841KKJ8_9HYPH</name>
<gene>
    <name evidence="3" type="ORF">HNQ73_003451</name>
</gene>
<dbReference type="GO" id="GO:0008684">
    <property type="term" value="F:2-oxopent-4-enoate hydratase activity"/>
    <property type="evidence" value="ECO:0007669"/>
    <property type="project" value="TreeGrafter"/>
</dbReference>
<keyword evidence="4" id="KW-1185">Reference proteome</keyword>
<feature type="domain" description="Fumarylacetoacetase-like C-terminal" evidence="2">
    <location>
        <begin position="89"/>
        <end position="246"/>
    </location>
</feature>
<accession>A0A841KKJ8</accession>
<dbReference type="RefSeq" id="WP_183336509.1">
    <property type="nucleotide sequence ID" value="NZ_BMHX01000010.1"/>
</dbReference>
<evidence type="ECO:0000259" key="2">
    <source>
        <dbReference type="Pfam" id="PF01557"/>
    </source>
</evidence>
<dbReference type="InterPro" id="IPR036663">
    <property type="entry name" value="Fumarylacetoacetase_C_sf"/>
</dbReference>
<dbReference type="Pfam" id="PF01557">
    <property type="entry name" value="FAA_hydrolase"/>
    <property type="match status" value="1"/>
</dbReference>
<sequence>MLPDIPLRLAAIAEALVEARRLGATVACEGHDLPRDMAEGYAVQGLVARRLDAAIAGWKVAIVQGTPVAAPMFGPLLPSGHRLADGQGADAVEVEIAFRLGRDLPPRTGGYTREEVVSALDGVLIGIELIESRLAEGAGAPFPAFLADNLGNGGFVAGEPVGAVPFDALSGLHCRVVRDGHVLHDATGGHPAGDPLAPLLAWANTQRDTLGGLRAGQIVTTGSLVGLLRCERPWALEASIEGLGRLALAA</sequence>
<evidence type="ECO:0000313" key="3">
    <source>
        <dbReference type="EMBL" id="MBB6169799.1"/>
    </source>
</evidence>
<dbReference type="Proteomes" id="UP000588017">
    <property type="component" value="Unassembled WGS sequence"/>
</dbReference>
<organism evidence="3 4">
    <name type="scientific">Chelatococcus composti</name>
    <dbReference type="NCBI Taxonomy" id="1743235"/>
    <lineage>
        <taxon>Bacteria</taxon>
        <taxon>Pseudomonadati</taxon>
        <taxon>Pseudomonadota</taxon>
        <taxon>Alphaproteobacteria</taxon>
        <taxon>Hyphomicrobiales</taxon>
        <taxon>Chelatococcaceae</taxon>
        <taxon>Chelatococcus</taxon>
    </lineage>
</organism>
<dbReference type="PANTHER" id="PTHR30143">
    <property type="entry name" value="ACID HYDRATASE"/>
    <property type="match status" value="1"/>
</dbReference>
<dbReference type="Gene3D" id="3.90.850.10">
    <property type="entry name" value="Fumarylacetoacetase-like, C-terminal domain"/>
    <property type="match status" value="1"/>
</dbReference>
<dbReference type="AlphaFoldDB" id="A0A841KKJ8"/>
<evidence type="ECO:0000313" key="4">
    <source>
        <dbReference type="Proteomes" id="UP000588017"/>
    </source>
</evidence>
<comment type="caution">
    <text evidence="3">The sequence shown here is derived from an EMBL/GenBank/DDBJ whole genome shotgun (WGS) entry which is preliminary data.</text>
</comment>
<reference evidence="3 4" key="1">
    <citation type="submission" date="2020-08" db="EMBL/GenBank/DDBJ databases">
        <title>Genomic Encyclopedia of Type Strains, Phase IV (KMG-IV): sequencing the most valuable type-strain genomes for metagenomic binning, comparative biology and taxonomic classification.</title>
        <authorList>
            <person name="Goeker M."/>
        </authorList>
    </citation>
    <scope>NUCLEOTIDE SEQUENCE [LARGE SCALE GENOMIC DNA]</scope>
    <source>
        <strain evidence="3 4">DSM 101465</strain>
    </source>
</reference>
<dbReference type="GO" id="GO:0005737">
    <property type="term" value="C:cytoplasm"/>
    <property type="evidence" value="ECO:0007669"/>
    <property type="project" value="TreeGrafter"/>
</dbReference>
<protein>
    <submittedName>
        <fullName evidence="3">2-keto-4-pentenoate hydratase</fullName>
    </submittedName>
</protein>
<proteinExistence type="predicted"/>